<name>A0A443L851_9LACT</name>
<evidence type="ECO:0000313" key="2">
    <source>
        <dbReference type="EMBL" id="RWR45344.1"/>
    </source>
</evidence>
<proteinExistence type="predicted"/>
<feature type="transmembrane region" description="Helical" evidence="1">
    <location>
        <begin position="76"/>
        <end position="95"/>
    </location>
</feature>
<evidence type="ECO:0000256" key="1">
    <source>
        <dbReference type="SAM" id="Phobius"/>
    </source>
</evidence>
<dbReference type="AlphaFoldDB" id="A0A443L851"/>
<keyword evidence="1" id="KW-1133">Transmembrane helix</keyword>
<keyword evidence="1" id="KW-0472">Membrane</keyword>
<dbReference type="EMBL" id="SAXH01000019">
    <property type="protein sequence ID" value="RWR45344.1"/>
    <property type="molecule type" value="Genomic_DNA"/>
</dbReference>
<evidence type="ECO:0000313" key="3">
    <source>
        <dbReference type="Proteomes" id="UP000285859"/>
    </source>
</evidence>
<feature type="transmembrane region" description="Helical" evidence="1">
    <location>
        <begin position="101"/>
        <end position="119"/>
    </location>
</feature>
<dbReference type="RefSeq" id="WP_128268023.1">
    <property type="nucleotide sequence ID" value="NZ_JACCJA010000019.1"/>
</dbReference>
<gene>
    <name evidence="2" type="ORF">EO246_10440</name>
</gene>
<accession>A0A443L851</accession>
<organism evidence="2 3">
    <name type="scientific">Lactococcus lactis</name>
    <dbReference type="NCBI Taxonomy" id="1358"/>
    <lineage>
        <taxon>Bacteria</taxon>
        <taxon>Bacillati</taxon>
        <taxon>Bacillota</taxon>
        <taxon>Bacilli</taxon>
        <taxon>Lactobacillales</taxon>
        <taxon>Streptococcaceae</taxon>
        <taxon>Lactococcus</taxon>
    </lineage>
</organism>
<comment type="caution">
    <text evidence="2">The sequence shown here is derived from an EMBL/GenBank/DDBJ whole genome shotgun (WGS) entry which is preliminary data.</text>
</comment>
<dbReference type="Proteomes" id="UP000285859">
    <property type="component" value="Unassembled WGS sequence"/>
</dbReference>
<protein>
    <submittedName>
        <fullName evidence="2">Uncharacterized protein</fullName>
    </submittedName>
</protein>
<keyword evidence="1" id="KW-0812">Transmembrane</keyword>
<sequence>MSLITKYRFDKKTKNEIIDEIYNYTKDEFSKGLDTDHNFIKATTLIKEIKDYNKPIELEHLLKNIKTEYKLYTNESVATVATVISTLIALAAFISPLDKVLQLYVIFVIYFFILAFLKLRVFSPRGNKLNTAIFYIEQALKETKT</sequence>
<reference evidence="2 3" key="1">
    <citation type="submission" date="2019-01" db="EMBL/GenBank/DDBJ databases">
        <title>Whole genome sequence of Lactococcus lactis isolated from cow milk.</title>
        <authorList>
            <person name="Sundararaman A."/>
            <person name="Tamang J.-P."/>
            <person name="Halami P."/>
        </authorList>
    </citation>
    <scope>NUCLEOTIDE SEQUENCE [LARGE SCALE GENOMIC DNA]</scope>
    <source>
        <strain evidence="2 3">C2D</strain>
    </source>
</reference>